<name>A0A0D2KGC7_9CHLO</name>
<protein>
    <submittedName>
        <fullName evidence="2">Uncharacterized protein</fullName>
    </submittedName>
</protein>
<evidence type="ECO:0000313" key="2">
    <source>
        <dbReference type="EMBL" id="KIY94908.1"/>
    </source>
</evidence>
<reference evidence="2 3" key="1">
    <citation type="journal article" date="2013" name="BMC Genomics">
        <title>Reconstruction of the lipid metabolism for the microalga Monoraphidium neglectum from its genome sequence reveals characteristics suitable for biofuel production.</title>
        <authorList>
            <person name="Bogen C."/>
            <person name="Al-Dilaimi A."/>
            <person name="Albersmeier A."/>
            <person name="Wichmann J."/>
            <person name="Grundmann M."/>
            <person name="Rupp O."/>
            <person name="Lauersen K.J."/>
            <person name="Blifernez-Klassen O."/>
            <person name="Kalinowski J."/>
            <person name="Goesmann A."/>
            <person name="Mussgnug J.H."/>
            <person name="Kruse O."/>
        </authorList>
    </citation>
    <scope>NUCLEOTIDE SEQUENCE [LARGE SCALE GENOMIC DNA]</scope>
    <source>
        <strain evidence="2 3">SAG 48.87</strain>
    </source>
</reference>
<dbReference type="AlphaFoldDB" id="A0A0D2KGC7"/>
<gene>
    <name evidence="2" type="ORF">MNEG_13051</name>
</gene>
<proteinExistence type="predicted"/>
<organism evidence="2 3">
    <name type="scientific">Monoraphidium neglectum</name>
    <dbReference type="NCBI Taxonomy" id="145388"/>
    <lineage>
        <taxon>Eukaryota</taxon>
        <taxon>Viridiplantae</taxon>
        <taxon>Chlorophyta</taxon>
        <taxon>core chlorophytes</taxon>
        <taxon>Chlorophyceae</taxon>
        <taxon>CS clade</taxon>
        <taxon>Sphaeropleales</taxon>
        <taxon>Selenastraceae</taxon>
        <taxon>Monoraphidium</taxon>
    </lineage>
</organism>
<feature type="compositionally biased region" description="Basic residues" evidence="1">
    <location>
        <begin position="139"/>
        <end position="151"/>
    </location>
</feature>
<dbReference type="RefSeq" id="XP_013893928.1">
    <property type="nucleotide sequence ID" value="XM_014038474.1"/>
</dbReference>
<feature type="compositionally biased region" description="Gly residues" evidence="1">
    <location>
        <begin position="161"/>
        <end position="175"/>
    </location>
</feature>
<evidence type="ECO:0000256" key="1">
    <source>
        <dbReference type="SAM" id="MobiDB-lite"/>
    </source>
</evidence>
<dbReference type="KEGG" id="mng:MNEG_13051"/>
<evidence type="ECO:0000313" key="3">
    <source>
        <dbReference type="Proteomes" id="UP000054498"/>
    </source>
</evidence>
<dbReference type="Proteomes" id="UP000054498">
    <property type="component" value="Unassembled WGS sequence"/>
</dbReference>
<accession>A0A0D2KGC7</accession>
<sequence>MLTRSDAGGAAAAAALVGGDVPAPDDDFGGWRSLWGANAELRTDARRVLRCRRVAPLSVSGSAVVDESGELVAAVAAGLRVVTGPRTGVGAKVQVNSRGYCNASLQIRSHTSTRLGLLGLYPLGTLLWDMAGAGLERRRARRRAERQRRQQARKEQQRALGDGGGGDGGGGGERV</sequence>
<keyword evidence="3" id="KW-1185">Reference proteome</keyword>
<dbReference type="OrthoDB" id="8954335at2759"/>
<feature type="region of interest" description="Disordered" evidence="1">
    <location>
        <begin position="139"/>
        <end position="175"/>
    </location>
</feature>
<dbReference type="EMBL" id="KK103815">
    <property type="protein sequence ID" value="KIY94908.1"/>
    <property type="molecule type" value="Genomic_DNA"/>
</dbReference>
<dbReference type="GeneID" id="25730475"/>